<dbReference type="Gene3D" id="3.30.70.100">
    <property type="match status" value="1"/>
</dbReference>
<dbReference type="InterPro" id="IPR036163">
    <property type="entry name" value="HMA_dom_sf"/>
</dbReference>
<dbReference type="Pfam" id="PF00403">
    <property type="entry name" value="HMA"/>
    <property type="match status" value="1"/>
</dbReference>
<dbReference type="Proteomes" id="UP000305524">
    <property type="component" value="Unassembled WGS sequence"/>
</dbReference>
<sequence length="196" mass="20781">MTDKDEKEKQTSSCCSSKKEIQVVPITKETSCCSAEKEIVRENSSCCSSKKEIPVVPITKKTSCCSSNNDSIKIENSSSCCSSELALEKANSSCCSDSSCADPSPPLDTQKISGDGVQTYLVEGMDCGACALTIEKHLLNVSGVEEVRVNFATGKMHIGHDRDVDDIIKEVSNAGFGASLAGSRRGSAPVQKAKNT</sequence>
<accession>A0A4U3A2V7</accession>
<comment type="caution">
    <text evidence="3">The sequence shown here is derived from an EMBL/GenBank/DDBJ whole genome shotgun (WGS) entry which is preliminary data.</text>
</comment>
<dbReference type="PROSITE" id="PS01047">
    <property type="entry name" value="HMA_1"/>
    <property type="match status" value="1"/>
</dbReference>
<evidence type="ECO:0000313" key="4">
    <source>
        <dbReference type="Proteomes" id="UP000305524"/>
    </source>
</evidence>
<evidence type="ECO:0000313" key="3">
    <source>
        <dbReference type="EMBL" id="TKI81432.1"/>
    </source>
</evidence>
<dbReference type="RefSeq" id="WP_170972729.1">
    <property type="nucleotide sequence ID" value="NZ_SZOD01000720.1"/>
</dbReference>
<feature type="domain" description="HMA" evidence="2">
    <location>
        <begin position="116"/>
        <end position="179"/>
    </location>
</feature>
<dbReference type="InterPro" id="IPR006121">
    <property type="entry name" value="HMA_dom"/>
</dbReference>
<dbReference type="SUPFAM" id="SSF55008">
    <property type="entry name" value="HMA, heavy metal-associated domain"/>
    <property type="match status" value="1"/>
</dbReference>
<evidence type="ECO:0000259" key="2">
    <source>
        <dbReference type="PROSITE" id="PS50846"/>
    </source>
</evidence>
<dbReference type="PROSITE" id="PS50846">
    <property type="entry name" value="HMA_2"/>
    <property type="match status" value="1"/>
</dbReference>
<organism evidence="3 4">
    <name type="scientific">Bacillus mycoides</name>
    <dbReference type="NCBI Taxonomy" id="1405"/>
    <lineage>
        <taxon>Bacteria</taxon>
        <taxon>Bacillati</taxon>
        <taxon>Bacillota</taxon>
        <taxon>Bacilli</taxon>
        <taxon>Bacillales</taxon>
        <taxon>Bacillaceae</taxon>
        <taxon>Bacillus</taxon>
        <taxon>Bacillus cereus group</taxon>
    </lineage>
</organism>
<protein>
    <submittedName>
        <fullName evidence="3">Cation-transporting P-type ATPase</fullName>
    </submittedName>
</protein>
<dbReference type="CDD" id="cd00371">
    <property type="entry name" value="HMA"/>
    <property type="match status" value="1"/>
</dbReference>
<evidence type="ECO:0000256" key="1">
    <source>
        <dbReference type="ARBA" id="ARBA00022723"/>
    </source>
</evidence>
<gene>
    <name evidence="3" type="ORF">FC701_25070</name>
</gene>
<dbReference type="EMBL" id="SZOD01000720">
    <property type="protein sequence ID" value="TKI81432.1"/>
    <property type="molecule type" value="Genomic_DNA"/>
</dbReference>
<dbReference type="GO" id="GO:0046872">
    <property type="term" value="F:metal ion binding"/>
    <property type="evidence" value="ECO:0007669"/>
    <property type="project" value="UniProtKB-KW"/>
</dbReference>
<keyword evidence="1" id="KW-0479">Metal-binding</keyword>
<reference evidence="3 4" key="1">
    <citation type="journal article" date="2019" name="Environ. Microbiol.">
        <title>An active ?-lactamase is a part of an orchestrated cell wall stress resistance network of Bacillus subtilis and related rhizosphere species.</title>
        <authorList>
            <person name="Bucher T."/>
            <person name="Keren-Paz A."/>
            <person name="Hausser J."/>
            <person name="Olender T."/>
            <person name="Cytryn E."/>
            <person name="Kolodkin-Gal I."/>
        </authorList>
    </citation>
    <scope>NUCLEOTIDE SEQUENCE [LARGE SCALE GENOMIC DNA]</scope>
    <source>
        <strain evidence="3 4">I186</strain>
    </source>
</reference>
<dbReference type="InterPro" id="IPR017969">
    <property type="entry name" value="Heavy-metal-associated_CS"/>
</dbReference>
<dbReference type="AlphaFoldDB" id="A0A4U3A2V7"/>
<proteinExistence type="predicted"/>
<name>A0A4U3A2V7_BACMY</name>
<feature type="non-terminal residue" evidence="3">
    <location>
        <position position="196"/>
    </location>
</feature>